<dbReference type="PROSITE" id="PS00107">
    <property type="entry name" value="PROTEIN_KINASE_ATP"/>
    <property type="match status" value="1"/>
</dbReference>
<keyword evidence="5" id="KW-0723">Serine/threonine-protein kinase</keyword>
<dbReference type="Gene3D" id="3.30.200.20">
    <property type="entry name" value="Phosphorylase Kinase, domain 1"/>
    <property type="match status" value="1"/>
</dbReference>
<dbReference type="InterPro" id="IPR050629">
    <property type="entry name" value="STE20/SPS1-PAK"/>
</dbReference>
<accession>A0A0D7A1D3</accession>
<dbReference type="EC" id="2.7.11.1" evidence="1"/>
<dbReference type="OrthoDB" id="248923at2759"/>
<dbReference type="PANTHER" id="PTHR48012:SF21">
    <property type="entry name" value="PH DOMAIN-CONTAINING PROTEIN"/>
    <property type="match status" value="1"/>
</dbReference>
<gene>
    <name evidence="7" type="ORF">FISHEDRAFT_51253</name>
</gene>
<sequence>MSQPSVHELYRLVSRVGKGAYGSVYKGEHIPTGKVVAIKSIDFDNANGDDDVADIQREVSLLTQLRDCPNITKYYGCYLHKAVLWIVMEFAQGGSVDSVMKASPNGCIKELHAAIIIREILIALAYLHKVPVIHRDIKSANILITAAGNVLLCDFGVSALLATSVSKRLTFTGTLHFMAPEVLQEYAYDTKADIWSLGGVVHEMIKGKPPFYHLTNAHDAIQQIPRSSPPRFTENEASKQLREFMGYCLKESPAEVCFSARSSHIC</sequence>
<evidence type="ECO:0000256" key="3">
    <source>
        <dbReference type="ARBA" id="ARBA00022840"/>
    </source>
</evidence>
<dbReference type="Gene3D" id="1.10.510.10">
    <property type="entry name" value="Transferase(Phosphotransferase) domain 1"/>
    <property type="match status" value="1"/>
</dbReference>
<keyword evidence="7" id="KW-0418">Kinase</keyword>
<evidence type="ECO:0000256" key="2">
    <source>
        <dbReference type="ARBA" id="ARBA00022741"/>
    </source>
</evidence>
<dbReference type="SMART" id="SM00220">
    <property type="entry name" value="S_TKc"/>
    <property type="match status" value="1"/>
</dbReference>
<dbReference type="InterPro" id="IPR008271">
    <property type="entry name" value="Ser/Thr_kinase_AS"/>
</dbReference>
<dbReference type="GO" id="GO:0005524">
    <property type="term" value="F:ATP binding"/>
    <property type="evidence" value="ECO:0007669"/>
    <property type="project" value="UniProtKB-UniRule"/>
</dbReference>
<feature type="binding site" evidence="4">
    <location>
        <position position="39"/>
    </location>
    <ligand>
        <name>ATP</name>
        <dbReference type="ChEBI" id="CHEBI:30616"/>
    </ligand>
</feature>
<dbReference type="InterPro" id="IPR011009">
    <property type="entry name" value="Kinase-like_dom_sf"/>
</dbReference>
<evidence type="ECO:0000259" key="6">
    <source>
        <dbReference type="PROSITE" id="PS50011"/>
    </source>
</evidence>
<dbReference type="SUPFAM" id="SSF56112">
    <property type="entry name" value="Protein kinase-like (PK-like)"/>
    <property type="match status" value="1"/>
</dbReference>
<proteinExistence type="inferred from homology"/>
<keyword evidence="3 4" id="KW-0067">ATP-binding</keyword>
<dbReference type="AlphaFoldDB" id="A0A0D7A1D3"/>
<dbReference type="Pfam" id="PF00069">
    <property type="entry name" value="Pkinase"/>
    <property type="match status" value="1"/>
</dbReference>
<evidence type="ECO:0000313" key="8">
    <source>
        <dbReference type="Proteomes" id="UP000054144"/>
    </source>
</evidence>
<dbReference type="InterPro" id="IPR000719">
    <property type="entry name" value="Prot_kinase_dom"/>
</dbReference>
<evidence type="ECO:0000256" key="1">
    <source>
        <dbReference type="ARBA" id="ARBA00012513"/>
    </source>
</evidence>
<keyword evidence="2 4" id="KW-0547">Nucleotide-binding</keyword>
<dbReference type="InterPro" id="IPR017441">
    <property type="entry name" value="Protein_kinase_ATP_BS"/>
</dbReference>
<dbReference type="EMBL" id="KN882089">
    <property type="protein sequence ID" value="KIY44540.1"/>
    <property type="molecule type" value="Genomic_DNA"/>
</dbReference>
<keyword evidence="7" id="KW-0808">Transferase</keyword>
<dbReference type="PROSITE" id="PS50011">
    <property type="entry name" value="PROTEIN_KINASE_DOM"/>
    <property type="match status" value="1"/>
</dbReference>
<feature type="domain" description="Protein kinase" evidence="6">
    <location>
        <begin position="10"/>
        <end position="266"/>
    </location>
</feature>
<dbReference type="GO" id="GO:0005737">
    <property type="term" value="C:cytoplasm"/>
    <property type="evidence" value="ECO:0007669"/>
    <property type="project" value="TreeGrafter"/>
</dbReference>
<evidence type="ECO:0000256" key="4">
    <source>
        <dbReference type="PROSITE-ProRule" id="PRU10141"/>
    </source>
</evidence>
<keyword evidence="8" id="KW-1185">Reference proteome</keyword>
<dbReference type="Proteomes" id="UP000054144">
    <property type="component" value="Unassembled WGS sequence"/>
</dbReference>
<name>A0A0D7A1D3_9AGAR</name>
<organism evidence="7 8">
    <name type="scientific">Fistulina hepatica ATCC 64428</name>
    <dbReference type="NCBI Taxonomy" id="1128425"/>
    <lineage>
        <taxon>Eukaryota</taxon>
        <taxon>Fungi</taxon>
        <taxon>Dikarya</taxon>
        <taxon>Basidiomycota</taxon>
        <taxon>Agaricomycotina</taxon>
        <taxon>Agaricomycetes</taxon>
        <taxon>Agaricomycetidae</taxon>
        <taxon>Agaricales</taxon>
        <taxon>Fistulinaceae</taxon>
        <taxon>Fistulina</taxon>
    </lineage>
</organism>
<protein>
    <recommendedName>
        <fullName evidence="1">non-specific serine/threonine protein kinase</fullName>
        <ecNumber evidence="1">2.7.11.1</ecNumber>
    </recommendedName>
</protein>
<reference evidence="7 8" key="1">
    <citation type="journal article" date="2015" name="Fungal Genet. Biol.">
        <title>Evolution of novel wood decay mechanisms in Agaricales revealed by the genome sequences of Fistulina hepatica and Cylindrobasidium torrendii.</title>
        <authorList>
            <person name="Floudas D."/>
            <person name="Held B.W."/>
            <person name="Riley R."/>
            <person name="Nagy L.G."/>
            <person name="Koehler G."/>
            <person name="Ransdell A.S."/>
            <person name="Younus H."/>
            <person name="Chow J."/>
            <person name="Chiniquy J."/>
            <person name="Lipzen A."/>
            <person name="Tritt A."/>
            <person name="Sun H."/>
            <person name="Haridas S."/>
            <person name="LaButti K."/>
            <person name="Ohm R.A."/>
            <person name="Kues U."/>
            <person name="Blanchette R.A."/>
            <person name="Grigoriev I.V."/>
            <person name="Minto R.E."/>
            <person name="Hibbett D.S."/>
        </authorList>
    </citation>
    <scope>NUCLEOTIDE SEQUENCE [LARGE SCALE GENOMIC DNA]</scope>
    <source>
        <strain evidence="7 8">ATCC 64428</strain>
    </source>
</reference>
<comment type="similarity">
    <text evidence="5">Belongs to the protein kinase superfamily.</text>
</comment>
<dbReference type="PANTHER" id="PTHR48012">
    <property type="entry name" value="STERILE20-LIKE KINASE, ISOFORM B-RELATED"/>
    <property type="match status" value="1"/>
</dbReference>
<evidence type="ECO:0000313" key="7">
    <source>
        <dbReference type="EMBL" id="KIY44540.1"/>
    </source>
</evidence>
<dbReference type="PROSITE" id="PS00108">
    <property type="entry name" value="PROTEIN_KINASE_ST"/>
    <property type="match status" value="1"/>
</dbReference>
<dbReference type="GO" id="GO:0004674">
    <property type="term" value="F:protein serine/threonine kinase activity"/>
    <property type="evidence" value="ECO:0007669"/>
    <property type="project" value="UniProtKB-KW"/>
</dbReference>
<dbReference type="PIRSF" id="PIRSF000654">
    <property type="entry name" value="Integrin-linked_kinase"/>
    <property type="match status" value="1"/>
</dbReference>
<evidence type="ECO:0000256" key="5">
    <source>
        <dbReference type="RuleBase" id="RU000304"/>
    </source>
</evidence>